<gene>
    <name evidence="1" type="ORF">FBZ95_1011047</name>
</gene>
<organism evidence="1 2">
    <name type="scientific">Bradyrhizobium sacchari</name>
    <dbReference type="NCBI Taxonomy" id="1399419"/>
    <lineage>
        <taxon>Bacteria</taxon>
        <taxon>Pseudomonadati</taxon>
        <taxon>Pseudomonadota</taxon>
        <taxon>Alphaproteobacteria</taxon>
        <taxon>Hyphomicrobiales</taxon>
        <taxon>Nitrobacteraceae</taxon>
        <taxon>Bradyrhizobium</taxon>
    </lineage>
</organism>
<accession>A0A560J8Y1</accession>
<reference evidence="1 2" key="1">
    <citation type="submission" date="2019-06" db="EMBL/GenBank/DDBJ databases">
        <title>Genomic Encyclopedia of Type Strains, Phase IV (KMG-V): Genome sequencing to study the core and pangenomes of soil and plant-associated prokaryotes.</title>
        <authorList>
            <person name="Whitman W."/>
        </authorList>
    </citation>
    <scope>NUCLEOTIDE SEQUENCE [LARGE SCALE GENOMIC DNA]</scope>
    <source>
        <strain evidence="1 2">BR 10556</strain>
    </source>
</reference>
<dbReference type="AlphaFoldDB" id="A0A560J8Y1"/>
<sequence length="110" mass="12817">MLLHHLLNPELLLHERPSCATERASNVRTVDNFPYPQRQCIFISEWNQESILPVPDNFAIASCVCGYDRLFQRHVLQNCISYSLSVVSCVRYQDSDGKRFYDFFDPFADP</sequence>
<keyword evidence="2" id="KW-1185">Reference proteome</keyword>
<comment type="caution">
    <text evidence="1">The sequence shown here is derived from an EMBL/GenBank/DDBJ whole genome shotgun (WGS) entry which is preliminary data.</text>
</comment>
<dbReference type="EMBL" id="VITW01000001">
    <property type="protein sequence ID" value="TWB84602.1"/>
    <property type="molecule type" value="Genomic_DNA"/>
</dbReference>
<proteinExistence type="predicted"/>
<evidence type="ECO:0000313" key="1">
    <source>
        <dbReference type="EMBL" id="TWB84602.1"/>
    </source>
</evidence>
<dbReference type="Proteomes" id="UP000315914">
    <property type="component" value="Unassembled WGS sequence"/>
</dbReference>
<evidence type="ECO:0000313" key="2">
    <source>
        <dbReference type="Proteomes" id="UP000315914"/>
    </source>
</evidence>
<protein>
    <submittedName>
        <fullName evidence="1">Uncharacterized protein</fullName>
    </submittedName>
</protein>
<name>A0A560J8Y1_9BRAD</name>